<sequence>MRSPRLRKRPPLAPSISLASAAAQAGLIYGAAASNADLEDEVLRRALVRECGAVTPEFEMKWDAIEPAPGELRFEATDRLLDFACSHGMAFRGHTPWWHLSTPRWLDGAEAKDFAKAARSHLVAVAERYTGRIHSWDVVNEAVEPADGRPDGLRRSAFLSALGPSYVAEAFGTIAEIDQTALLVLNEMGLEYEAPAAQTKRRAVLRLLEGLVGGGAPVGCLGLQCHLSASDRPSENVEFRGFLREVRALALKVMITELDVDGAGVRGDRAVVDQAVADVYADIIETVAAEGDLVGVITWGVSDAKSWLNSRINHRPARALPLNEAGRPKPSWRALARSLENIHAAGKLT</sequence>
<reference evidence="12" key="1">
    <citation type="journal article" date="2014" name="Int. J. Syst. Evol. Microbiol.">
        <title>Complete genome sequence of Corynebacterium casei LMG S-19264T (=DSM 44701T), isolated from a smear-ripened cheese.</title>
        <authorList>
            <consortium name="US DOE Joint Genome Institute (JGI-PGF)"/>
            <person name="Walter F."/>
            <person name="Albersmeier A."/>
            <person name="Kalinowski J."/>
            <person name="Ruckert C."/>
        </authorList>
    </citation>
    <scope>NUCLEOTIDE SEQUENCE</scope>
    <source>
        <strain evidence="12">VKM B-2748</strain>
    </source>
</reference>
<dbReference type="Pfam" id="PF00331">
    <property type="entry name" value="Glyco_hydro_10"/>
    <property type="match status" value="1"/>
</dbReference>
<dbReference type="PANTHER" id="PTHR31490">
    <property type="entry name" value="GLYCOSYL HYDROLASE"/>
    <property type="match status" value="1"/>
</dbReference>
<dbReference type="Gene3D" id="3.20.20.80">
    <property type="entry name" value="Glycosidases"/>
    <property type="match status" value="1"/>
</dbReference>
<keyword evidence="4 10" id="KW-0732">Signal</keyword>
<protein>
    <recommendedName>
        <fullName evidence="9">Beta-xylanase</fullName>
        <ecNumber evidence="9">3.2.1.8</ecNumber>
    </recommendedName>
</protein>
<evidence type="ECO:0000259" key="11">
    <source>
        <dbReference type="PROSITE" id="PS51760"/>
    </source>
</evidence>
<proteinExistence type="inferred from homology"/>
<gene>
    <name evidence="12" type="ORF">GCM10008174_08580</name>
</gene>
<evidence type="ECO:0000256" key="2">
    <source>
        <dbReference type="ARBA" id="ARBA00007495"/>
    </source>
</evidence>
<dbReference type="InterPro" id="IPR044846">
    <property type="entry name" value="GH10"/>
</dbReference>
<dbReference type="PROSITE" id="PS51760">
    <property type="entry name" value="GH10_2"/>
    <property type="match status" value="1"/>
</dbReference>
<evidence type="ECO:0000256" key="10">
    <source>
        <dbReference type="SAM" id="SignalP"/>
    </source>
</evidence>
<evidence type="ECO:0000256" key="5">
    <source>
        <dbReference type="ARBA" id="ARBA00022801"/>
    </source>
</evidence>
<feature type="domain" description="GH10" evidence="11">
    <location>
        <begin position="12"/>
        <end position="338"/>
    </location>
</feature>
<dbReference type="EC" id="3.2.1.8" evidence="9"/>
<evidence type="ECO:0000313" key="13">
    <source>
        <dbReference type="Proteomes" id="UP001143309"/>
    </source>
</evidence>
<dbReference type="PANTHER" id="PTHR31490:SF88">
    <property type="entry name" value="BETA-XYLANASE"/>
    <property type="match status" value="1"/>
</dbReference>
<keyword evidence="5 9" id="KW-0378">Hydrolase</keyword>
<dbReference type="InterPro" id="IPR001000">
    <property type="entry name" value="GH10_dom"/>
</dbReference>
<reference evidence="12" key="2">
    <citation type="submission" date="2023-01" db="EMBL/GenBank/DDBJ databases">
        <authorList>
            <person name="Sun Q."/>
            <person name="Evtushenko L."/>
        </authorList>
    </citation>
    <scope>NUCLEOTIDE SEQUENCE</scope>
    <source>
        <strain evidence="12">VKM B-2748</strain>
    </source>
</reference>
<dbReference type="InterPro" id="IPR017853">
    <property type="entry name" value="GH"/>
</dbReference>
<keyword evidence="8 9" id="KW-0624">Polysaccharide degradation</keyword>
<dbReference type="GO" id="GO:0045493">
    <property type="term" value="P:xylan catabolic process"/>
    <property type="evidence" value="ECO:0007669"/>
    <property type="project" value="UniProtKB-KW"/>
</dbReference>
<evidence type="ECO:0000313" key="12">
    <source>
        <dbReference type="EMBL" id="GLK79117.1"/>
    </source>
</evidence>
<name>A0A9W6JL51_9HYPH</name>
<evidence type="ECO:0000256" key="3">
    <source>
        <dbReference type="ARBA" id="ARBA00022651"/>
    </source>
</evidence>
<feature type="signal peptide" evidence="10">
    <location>
        <begin position="1"/>
        <end position="25"/>
    </location>
</feature>
<evidence type="ECO:0000256" key="6">
    <source>
        <dbReference type="ARBA" id="ARBA00023277"/>
    </source>
</evidence>
<evidence type="ECO:0000256" key="7">
    <source>
        <dbReference type="ARBA" id="ARBA00023295"/>
    </source>
</evidence>
<dbReference type="RefSeq" id="WP_271199601.1">
    <property type="nucleotide sequence ID" value="NZ_BSFL01000001.1"/>
</dbReference>
<evidence type="ECO:0000256" key="9">
    <source>
        <dbReference type="RuleBase" id="RU361174"/>
    </source>
</evidence>
<evidence type="ECO:0000256" key="1">
    <source>
        <dbReference type="ARBA" id="ARBA00000681"/>
    </source>
</evidence>
<feature type="chain" id="PRO_5040754617" description="Beta-xylanase" evidence="10">
    <location>
        <begin position="26"/>
        <end position="349"/>
    </location>
</feature>
<keyword evidence="7 9" id="KW-0326">Glycosidase</keyword>
<dbReference type="GO" id="GO:0031176">
    <property type="term" value="F:endo-1,4-beta-xylanase activity"/>
    <property type="evidence" value="ECO:0007669"/>
    <property type="project" value="UniProtKB-EC"/>
</dbReference>
<dbReference type="SUPFAM" id="SSF51445">
    <property type="entry name" value="(Trans)glycosidases"/>
    <property type="match status" value="1"/>
</dbReference>
<comment type="caution">
    <text evidence="12">The sequence shown here is derived from an EMBL/GenBank/DDBJ whole genome shotgun (WGS) entry which is preliminary data.</text>
</comment>
<accession>A0A9W6JL51</accession>
<organism evidence="12 13">
    <name type="scientific">Methylopila turkensis</name>
    <dbReference type="NCBI Taxonomy" id="1437816"/>
    <lineage>
        <taxon>Bacteria</taxon>
        <taxon>Pseudomonadati</taxon>
        <taxon>Pseudomonadota</taxon>
        <taxon>Alphaproteobacteria</taxon>
        <taxon>Hyphomicrobiales</taxon>
        <taxon>Methylopilaceae</taxon>
        <taxon>Methylopila</taxon>
    </lineage>
</organism>
<dbReference type="Proteomes" id="UP001143309">
    <property type="component" value="Unassembled WGS sequence"/>
</dbReference>
<dbReference type="EMBL" id="BSFL01000001">
    <property type="protein sequence ID" value="GLK79117.1"/>
    <property type="molecule type" value="Genomic_DNA"/>
</dbReference>
<keyword evidence="13" id="KW-1185">Reference proteome</keyword>
<comment type="similarity">
    <text evidence="2 9">Belongs to the glycosyl hydrolase 10 (cellulase F) family.</text>
</comment>
<dbReference type="AlphaFoldDB" id="A0A9W6JL51"/>
<keyword evidence="3" id="KW-0858">Xylan degradation</keyword>
<comment type="catalytic activity">
    <reaction evidence="1 9">
        <text>Endohydrolysis of (1-&gt;4)-beta-D-xylosidic linkages in xylans.</text>
        <dbReference type="EC" id="3.2.1.8"/>
    </reaction>
</comment>
<dbReference type="PRINTS" id="PR00134">
    <property type="entry name" value="GLHYDRLASE10"/>
</dbReference>
<dbReference type="SMART" id="SM00633">
    <property type="entry name" value="Glyco_10"/>
    <property type="match status" value="1"/>
</dbReference>
<evidence type="ECO:0000256" key="4">
    <source>
        <dbReference type="ARBA" id="ARBA00022729"/>
    </source>
</evidence>
<evidence type="ECO:0000256" key="8">
    <source>
        <dbReference type="ARBA" id="ARBA00023326"/>
    </source>
</evidence>
<keyword evidence="6 9" id="KW-0119">Carbohydrate metabolism</keyword>